<dbReference type="Pfam" id="PF04113">
    <property type="entry name" value="Gpi16"/>
    <property type="match status" value="2"/>
</dbReference>
<feature type="chain" id="PRO_5027656166" evidence="2">
    <location>
        <begin position="21"/>
        <end position="589"/>
    </location>
</feature>
<evidence type="ECO:0000256" key="1">
    <source>
        <dbReference type="SAM" id="Phobius"/>
    </source>
</evidence>
<evidence type="ECO:0000256" key="2">
    <source>
        <dbReference type="SAM" id="SignalP"/>
    </source>
</evidence>
<dbReference type="AlphaFoldDB" id="A0A6P8ICQ3"/>
<keyword evidence="1" id="KW-1133">Transmembrane helix</keyword>
<dbReference type="GO" id="GO:0042765">
    <property type="term" value="C:GPI-anchor transamidase complex"/>
    <property type="evidence" value="ECO:0007669"/>
    <property type="project" value="InterPro"/>
</dbReference>
<proteinExistence type="predicted"/>
<feature type="signal peptide" evidence="2">
    <location>
        <begin position="1"/>
        <end position="20"/>
    </location>
</feature>
<keyword evidence="2" id="KW-0732">Signal</keyword>
<dbReference type="RefSeq" id="XP_031563607.1">
    <property type="nucleotide sequence ID" value="XM_031707747.1"/>
</dbReference>
<dbReference type="OrthoDB" id="331263at2759"/>
<evidence type="ECO:0000313" key="4">
    <source>
        <dbReference type="RefSeq" id="XP_031563607.1"/>
    </source>
</evidence>
<name>A0A6P8ICQ3_ACTTE</name>
<gene>
    <name evidence="4" type="primary">LOC116299114</name>
</gene>
<protein>
    <submittedName>
        <fullName evidence="4">GPI transamidase component PIG-T-like</fullName>
    </submittedName>
</protein>
<feature type="transmembrane region" description="Helical" evidence="1">
    <location>
        <begin position="520"/>
        <end position="539"/>
    </location>
</feature>
<dbReference type="GO" id="GO:0016255">
    <property type="term" value="P:attachment of GPI anchor to protein"/>
    <property type="evidence" value="ECO:0007669"/>
    <property type="project" value="InterPro"/>
</dbReference>
<dbReference type="InParanoid" id="A0A6P8ICQ3"/>
<dbReference type="InterPro" id="IPR007245">
    <property type="entry name" value="PIG-T"/>
</dbReference>
<organism evidence="3 4">
    <name type="scientific">Actinia tenebrosa</name>
    <name type="common">Australian red waratah sea anemone</name>
    <dbReference type="NCBI Taxonomy" id="6105"/>
    <lineage>
        <taxon>Eukaryota</taxon>
        <taxon>Metazoa</taxon>
        <taxon>Cnidaria</taxon>
        <taxon>Anthozoa</taxon>
        <taxon>Hexacorallia</taxon>
        <taxon>Actiniaria</taxon>
        <taxon>Actiniidae</taxon>
        <taxon>Actinia</taxon>
    </lineage>
</organism>
<dbReference type="FunCoup" id="A0A6P8ICQ3">
    <property type="interactions" value="1014"/>
</dbReference>
<dbReference type="PANTHER" id="PTHR12959:SF11">
    <property type="entry name" value="GPI TRANSAMIDASE COMPONENT PIG-T"/>
    <property type="match status" value="1"/>
</dbReference>
<reference evidence="4" key="1">
    <citation type="submission" date="2025-08" db="UniProtKB">
        <authorList>
            <consortium name="RefSeq"/>
        </authorList>
    </citation>
    <scope>IDENTIFICATION</scope>
    <source>
        <tissue evidence="4">Tentacle</tissue>
    </source>
</reference>
<keyword evidence="3" id="KW-1185">Reference proteome</keyword>
<sequence length="589" mass="67085">MAAFWITILVFFYFSSFSFASKDEFHEELLIKPLPTGHVYTYFQFTTLWDVDIKDHEAFSHFNLFPRSFGQIVDKYSVEELHLSLTQGHWKNDLWGYPVTSAPPGAELWVWFQNRVKDRVDENWSGLTQALAGQFCASLNFIDSKTSTSPRMSFRREGVASSGSNNSSLLRYSTLGREIVCTENLTPWKKLLPCDSKAGISTLFNGLLMYSVNYHSMGIHLRPVCKDSSCQSYTLELKQTISIVFDPLLRSKHYDWSLRKLFGRVIKSQCPLSSSSRVFVDITSNNTGSKFVLKPSPTDKIKKQVIDGKYQEFAVYHLRDLVPPSNAEGNIVFKWKEKPQQVLPPQLHAHQFITGYGEERGGVKCLIHNSHPTKPLPIVYFATFHWFVRIFVHTLKIEAKGKIIKPDQVHIVPAKDRERPYMLELFFTMPAASVAKLSMQFERGFLKWTEHPPDAHHGFYISSAVISARLSSSSNTTASSLHSTLLFPTRSPTNTEGSNNFVRVHTETLLLNLPTPDFSMPYNVICLACTVVAIAFGSFHNLCTRRFEDVDPKTANKNILSKLKEKARNIKDKIFGRKKTPVSEEKNKS</sequence>
<keyword evidence="1" id="KW-0812">Transmembrane</keyword>
<evidence type="ECO:0000313" key="3">
    <source>
        <dbReference type="Proteomes" id="UP000515163"/>
    </source>
</evidence>
<dbReference type="PANTHER" id="PTHR12959">
    <property type="entry name" value="GPI TRANSAMIDASE COMPONENT PIG-T-RELATED"/>
    <property type="match status" value="1"/>
</dbReference>
<dbReference type="GeneID" id="116299114"/>
<dbReference type="Proteomes" id="UP000515163">
    <property type="component" value="Unplaced"/>
</dbReference>
<keyword evidence="1" id="KW-0472">Membrane</keyword>
<accession>A0A6P8ICQ3</accession>
<dbReference type="KEGG" id="aten:116299114"/>